<dbReference type="EMBL" id="CP089983">
    <property type="protein sequence ID" value="WXB03397.1"/>
    <property type="molecule type" value="Genomic_DNA"/>
</dbReference>
<protein>
    <submittedName>
        <fullName evidence="3">Uncharacterized protein</fullName>
    </submittedName>
</protein>
<feature type="region of interest" description="Disordered" evidence="1">
    <location>
        <begin position="22"/>
        <end position="46"/>
    </location>
</feature>
<feature type="chain" id="PRO_5045231102" evidence="2">
    <location>
        <begin position="22"/>
        <end position="228"/>
    </location>
</feature>
<organism evidence="3 4">
    <name type="scientific">Pendulispora rubella</name>
    <dbReference type="NCBI Taxonomy" id="2741070"/>
    <lineage>
        <taxon>Bacteria</taxon>
        <taxon>Pseudomonadati</taxon>
        <taxon>Myxococcota</taxon>
        <taxon>Myxococcia</taxon>
        <taxon>Myxococcales</taxon>
        <taxon>Sorangiineae</taxon>
        <taxon>Pendulisporaceae</taxon>
        <taxon>Pendulispora</taxon>
    </lineage>
</organism>
<evidence type="ECO:0000313" key="4">
    <source>
        <dbReference type="Proteomes" id="UP001374803"/>
    </source>
</evidence>
<dbReference type="PROSITE" id="PS51257">
    <property type="entry name" value="PROKAR_LIPOPROTEIN"/>
    <property type="match status" value="1"/>
</dbReference>
<dbReference type="RefSeq" id="WP_394833027.1">
    <property type="nucleotide sequence ID" value="NZ_CP089929.1"/>
</dbReference>
<evidence type="ECO:0000313" key="3">
    <source>
        <dbReference type="EMBL" id="WXB03397.1"/>
    </source>
</evidence>
<evidence type="ECO:0000256" key="2">
    <source>
        <dbReference type="SAM" id="SignalP"/>
    </source>
</evidence>
<feature type="signal peptide" evidence="2">
    <location>
        <begin position="1"/>
        <end position="21"/>
    </location>
</feature>
<reference evidence="3" key="1">
    <citation type="submission" date="2021-12" db="EMBL/GenBank/DDBJ databases">
        <title>Discovery of the Pendulisporaceae a myxobacterial family with distinct sporulation behavior and unique specialized metabolism.</title>
        <authorList>
            <person name="Garcia R."/>
            <person name="Popoff A."/>
            <person name="Bader C.D."/>
            <person name="Loehr J."/>
            <person name="Walesch S."/>
            <person name="Walt C."/>
            <person name="Boldt J."/>
            <person name="Bunk B."/>
            <person name="Haeckl F.J.F.P.J."/>
            <person name="Gunesch A.P."/>
            <person name="Birkelbach J."/>
            <person name="Nuebel U."/>
            <person name="Pietschmann T."/>
            <person name="Bach T."/>
            <person name="Mueller R."/>
        </authorList>
    </citation>
    <scope>NUCLEOTIDE SEQUENCE</scope>
    <source>
        <strain evidence="3">MSr11367</strain>
    </source>
</reference>
<sequence length="228" mass="23989">MKNRGLLVPSLLLLLACSTNSAPNDAPPPAPTAQPARDAGPDPRSAQYRGYEAMNEILRSRLVAKPASFALSSYLDAPGADAGSGVGANLAQLVGAWSGKGTLNSFQNGTPNAMSFLIWRVAFLGFGKDVAALCPGSSAPRTVANLEIRADLAAVVQSICAWPVASARDEAVLHAFWNGLTAFDAPQSEYEAWRDHFLGPTYATATGETVIPFMVTAAMLNPYVLLQP</sequence>
<keyword evidence="2" id="KW-0732">Signal</keyword>
<proteinExistence type="predicted"/>
<keyword evidence="4" id="KW-1185">Reference proteome</keyword>
<dbReference type="Proteomes" id="UP001374803">
    <property type="component" value="Chromosome"/>
</dbReference>
<gene>
    <name evidence="3" type="ORF">LVJ94_41645</name>
</gene>
<accession>A0ABZ2KXJ3</accession>
<evidence type="ECO:0000256" key="1">
    <source>
        <dbReference type="SAM" id="MobiDB-lite"/>
    </source>
</evidence>
<name>A0ABZ2KXJ3_9BACT</name>